<dbReference type="Gene3D" id="2.40.160.60">
    <property type="entry name" value="Outer membrane protein transport protein (OMPP1/FadL/TodX)"/>
    <property type="match status" value="1"/>
</dbReference>
<evidence type="ECO:0000256" key="5">
    <source>
        <dbReference type="ARBA" id="ARBA00022729"/>
    </source>
</evidence>
<accession>A0ABY6CSH7</accession>
<evidence type="ECO:0000313" key="9">
    <source>
        <dbReference type="EMBL" id="UXP33451.1"/>
    </source>
</evidence>
<evidence type="ECO:0000256" key="4">
    <source>
        <dbReference type="ARBA" id="ARBA00022692"/>
    </source>
</evidence>
<keyword evidence="5 8" id="KW-0732">Signal</keyword>
<evidence type="ECO:0000256" key="1">
    <source>
        <dbReference type="ARBA" id="ARBA00004571"/>
    </source>
</evidence>
<dbReference type="PANTHER" id="PTHR35093">
    <property type="entry name" value="OUTER MEMBRANE PROTEIN NMB0088-RELATED"/>
    <property type="match status" value="1"/>
</dbReference>
<evidence type="ECO:0000256" key="2">
    <source>
        <dbReference type="ARBA" id="ARBA00008163"/>
    </source>
</evidence>
<keyword evidence="3" id="KW-1134">Transmembrane beta strand</keyword>
<evidence type="ECO:0000313" key="10">
    <source>
        <dbReference type="Proteomes" id="UP001065174"/>
    </source>
</evidence>
<reference evidence="9" key="1">
    <citation type="submission" date="2022-09" db="EMBL/GenBank/DDBJ databases">
        <title>Comparative genomics and taxonomic characterization of three novel marine species of genus Reichenbachiella exhibiting antioxidant and polysaccharide degradation activities.</title>
        <authorList>
            <person name="Muhammad N."/>
            <person name="Lee Y.-J."/>
            <person name="Ko J."/>
            <person name="Kim S.-G."/>
        </authorList>
    </citation>
    <scope>NUCLEOTIDE SEQUENCE</scope>
    <source>
        <strain evidence="9">BKB1-1</strain>
    </source>
</reference>
<comment type="similarity">
    <text evidence="2">Belongs to the OmpP1/FadL family.</text>
</comment>
<sequence>MKKTNLSLLFLLVFASSAYTQDAHYWTEQFGNKSMLLGGNVIGSVDDLGATFYNPARLALQDNPTFLISAKAYQLSSLKVKDGVEKTDLNESNFGNAPTLAAGSFRIPILPKHKFAYAFLSRQQVDYNLGTRSELTYEFNDTWAGQETLYIDFGVSKTIRDEWMGGSWAYLLNDHFSVGVSGFLSTLDQKRTYALYEDGLSADDGAVASFERTRVKKFQIYSLVFKVGMNYEAKNLSIGMTITTPYAVLRKSAKTEYDEVLTGFDLDSDGDIDDDSRLIKNSTSNVEVQYKTPFSIGVGAAYDFGAFKLHGSAEWFAKVDRYAILVPEPFTAQKAPVNDMVFMDRMFDERQSVINWGVGMEFNLVKKLQGFLSVAVDHSTLDDAADNTAGLITDNFTNSIFTTDIYHYGGGFLVKFDKIEFTIGSVYSRGNQTVGKIVNLPDDNTNPDQRVEVVWERWRFLVGFTLPFYKFGKKG</sequence>
<keyword evidence="4" id="KW-0812">Transmembrane</keyword>
<evidence type="ECO:0000256" key="3">
    <source>
        <dbReference type="ARBA" id="ARBA00022452"/>
    </source>
</evidence>
<keyword evidence="10" id="KW-1185">Reference proteome</keyword>
<comment type="subcellular location">
    <subcellularLocation>
        <location evidence="1">Cell outer membrane</location>
        <topology evidence="1">Multi-pass membrane protein</topology>
    </subcellularLocation>
</comment>
<dbReference type="SUPFAM" id="SSF56935">
    <property type="entry name" value="Porins"/>
    <property type="match status" value="1"/>
</dbReference>
<dbReference type="Proteomes" id="UP001065174">
    <property type="component" value="Chromosome"/>
</dbReference>
<keyword evidence="6" id="KW-0472">Membrane</keyword>
<evidence type="ECO:0000256" key="6">
    <source>
        <dbReference type="ARBA" id="ARBA00023136"/>
    </source>
</evidence>
<dbReference type="InterPro" id="IPR005017">
    <property type="entry name" value="OMPP1/FadL/TodX"/>
</dbReference>
<feature type="chain" id="PRO_5046722260" evidence="8">
    <location>
        <begin position="21"/>
        <end position="475"/>
    </location>
</feature>
<evidence type="ECO:0000256" key="8">
    <source>
        <dbReference type="SAM" id="SignalP"/>
    </source>
</evidence>
<feature type="signal peptide" evidence="8">
    <location>
        <begin position="1"/>
        <end position="20"/>
    </location>
</feature>
<proteinExistence type="inferred from homology"/>
<name>A0ABY6CSH7_9BACT</name>
<evidence type="ECO:0000256" key="7">
    <source>
        <dbReference type="ARBA" id="ARBA00023237"/>
    </source>
</evidence>
<dbReference type="PANTHER" id="PTHR35093:SF8">
    <property type="entry name" value="OUTER MEMBRANE PROTEIN NMB0088-RELATED"/>
    <property type="match status" value="1"/>
</dbReference>
<dbReference type="RefSeq" id="WP_262310880.1">
    <property type="nucleotide sequence ID" value="NZ_CP106679.1"/>
</dbReference>
<organism evidence="9 10">
    <name type="scientific">Reichenbachiella agarivorans</name>
    <dbReference type="NCBI Taxonomy" id="2979464"/>
    <lineage>
        <taxon>Bacteria</taxon>
        <taxon>Pseudomonadati</taxon>
        <taxon>Bacteroidota</taxon>
        <taxon>Cytophagia</taxon>
        <taxon>Cytophagales</taxon>
        <taxon>Reichenbachiellaceae</taxon>
        <taxon>Reichenbachiella</taxon>
    </lineage>
</organism>
<gene>
    <name evidence="9" type="ORF">N6H18_05730</name>
</gene>
<keyword evidence="7" id="KW-0998">Cell outer membrane</keyword>
<protein>
    <submittedName>
        <fullName evidence="9">Outer membrane protein transport protein</fullName>
    </submittedName>
</protein>
<dbReference type="EMBL" id="CP106679">
    <property type="protein sequence ID" value="UXP33451.1"/>
    <property type="molecule type" value="Genomic_DNA"/>
</dbReference>